<dbReference type="RefSeq" id="WP_193735265.1">
    <property type="nucleotide sequence ID" value="NZ_CP063304.1"/>
</dbReference>
<protein>
    <submittedName>
        <fullName evidence="2">Uncharacterized protein</fullName>
    </submittedName>
</protein>
<gene>
    <name evidence="2" type="ORF">INP51_13055</name>
</gene>
<reference evidence="2 3" key="1">
    <citation type="submission" date="2020-10" db="EMBL/GenBank/DDBJ databases">
        <title>Blautia liquoris sp.nov., isolated from the mud in a fermentation cellar used for the production of Chinese strong-flavoured liquor.</title>
        <authorList>
            <person name="Lu L."/>
        </authorList>
    </citation>
    <scope>NUCLEOTIDE SEQUENCE [LARGE SCALE GENOMIC DNA]</scope>
    <source>
        <strain evidence="2 3">LZLJ-3</strain>
    </source>
</reference>
<dbReference type="AlphaFoldDB" id="A0A7M2REY6"/>
<dbReference type="EMBL" id="CP063304">
    <property type="protein sequence ID" value="QOV18905.1"/>
    <property type="molecule type" value="Genomic_DNA"/>
</dbReference>
<evidence type="ECO:0000313" key="2">
    <source>
        <dbReference type="EMBL" id="QOV18905.1"/>
    </source>
</evidence>
<evidence type="ECO:0000313" key="3">
    <source>
        <dbReference type="Proteomes" id="UP000593601"/>
    </source>
</evidence>
<sequence>MADISKELDAWKNAIYGEEVRDAQVNLSKKINSEVEAGTKRIDNYGKAESARNEAETNRVNAEKNRDSRETYRISAEDKRASNESARNEAETNRVNAEKNRDSEFSNIKNGIKPFALNDLATTMDVTTPGKALDATVAKKLKDMIPDSGSGTLELEGLYLSFDSAYVTDQNYECYSFGPLCFGMIEVSLDGSKFDNGAQTIGYINDSRKLSYRDNIFPAFAMTSHSSDYSNLVPSNVALILRKEGNYTSIQLYNPKKNTQCICCFYYLLDI</sequence>
<dbReference type="KEGG" id="bliq:INP51_13055"/>
<evidence type="ECO:0000256" key="1">
    <source>
        <dbReference type="SAM" id="MobiDB-lite"/>
    </source>
</evidence>
<organism evidence="2 3">
    <name type="scientific">Blautia liquoris</name>
    <dbReference type="NCBI Taxonomy" id="2779518"/>
    <lineage>
        <taxon>Bacteria</taxon>
        <taxon>Bacillati</taxon>
        <taxon>Bacillota</taxon>
        <taxon>Clostridia</taxon>
        <taxon>Lachnospirales</taxon>
        <taxon>Lachnospiraceae</taxon>
        <taxon>Blautia</taxon>
    </lineage>
</organism>
<accession>A0A7M2REY6</accession>
<feature type="region of interest" description="Disordered" evidence="1">
    <location>
        <begin position="45"/>
        <end position="102"/>
    </location>
</feature>
<name>A0A7M2REY6_9FIRM</name>
<dbReference type="Proteomes" id="UP000593601">
    <property type="component" value="Chromosome"/>
</dbReference>
<keyword evidence="3" id="KW-1185">Reference proteome</keyword>
<proteinExistence type="predicted"/>